<keyword evidence="9" id="KW-0325">Glycoprotein</keyword>
<gene>
    <name evidence="13" type="primary">AVEN_148932_1</name>
    <name evidence="13" type="ORF">TNIN_47891</name>
</gene>
<keyword evidence="8" id="KW-0675">Receptor</keyword>
<dbReference type="AlphaFoldDB" id="A0A8X7CF68"/>
<keyword evidence="14" id="KW-1185">Reference proteome</keyword>
<evidence type="ECO:0000256" key="11">
    <source>
        <dbReference type="ARBA" id="ARBA00023303"/>
    </source>
</evidence>
<proteinExistence type="predicted"/>
<evidence type="ECO:0000259" key="12">
    <source>
        <dbReference type="Pfam" id="PF10613"/>
    </source>
</evidence>
<organism evidence="13 14">
    <name type="scientific">Trichonephila inaurata madagascariensis</name>
    <dbReference type="NCBI Taxonomy" id="2747483"/>
    <lineage>
        <taxon>Eukaryota</taxon>
        <taxon>Metazoa</taxon>
        <taxon>Ecdysozoa</taxon>
        <taxon>Arthropoda</taxon>
        <taxon>Chelicerata</taxon>
        <taxon>Arachnida</taxon>
        <taxon>Araneae</taxon>
        <taxon>Araneomorphae</taxon>
        <taxon>Entelegynae</taxon>
        <taxon>Araneoidea</taxon>
        <taxon>Nephilidae</taxon>
        <taxon>Trichonephila</taxon>
        <taxon>Trichonephila inaurata</taxon>
    </lineage>
</organism>
<dbReference type="Proteomes" id="UP000886998">
    <property type="component" value="Unassembled WGS sequence"/>
</dbReference>
<keyword evidence="10" id="KW-1071">Ligand-gated ion channel</keyword>
<evidence type="ECO:0000256" key="2">
    <source>
        <dbReference type="ARBA" id="ARBA00022448"/>
    </source>
</evidence>
<keyword evidence="4" id="KW-0812">Transmembrane</keyword>
<dbReference type="InterPro" id="IPR052192">
    <property type="entry name" value="Insect_Ionotropic_Sensory_Rcpt"/>
</dbReference>
<keyword evidence="11" id="KW-0407">Ion channel</keyword>
<evidence type="ECO:0000256" key="5">
    <source>
        <dbReference type="ARBA" id="ARBA00022989"/>
    </source>
</evidence>
<evidence type="ECO:0000256" key="8">
    <source>
        <dbReference type="ARBA" id="ARBA00023170"/>
    </source>
</evidence>
<keyword evidence="7" id="KW-0472">Membrane</keyword>
<evidence type="ECO:0000256" key="1">
    <source>
        <dbReference type="ARBA" id="ARBA00004651"/>
    </source>
</evidence>
<dbReference type="PANTHER" id="PTHR42643:SF24">
    <property type="entry name" value="IONOTROPIC RECEPTOR 60A"/>
    <property type="match status" value="1"/>
</dbReference>
<evidence type="ECO:0000256" key="6">
    <source>
        <dbReference type="ARBA" id="ARBA00023065"/>
    </source>
</evidence>
<dbReference type="GO" id="GO:0015276">
    <property type="term" value="F:ligand-gated monoatomic ion channel activity"/>
    <property type="evidence" value="ECO:0007669"/>
    <property type="project" value="InterPro"/>
</dbReference>
<evidence type="ECO:0000256" key="4">
    <source>
        <dbReference type="ARBA" id="ARBA00022692"/>
    </source>
</evidence>
<dbReference type="Gene3D" id="3.40.190.10">
    <property type="entry name" value="Periplasmic binding protein-like II"/>
    <property type="match status" value="1"/>
</dbReference>
<dbReference type="PANTHER" id="PTHR42643">
    <property type="entry name" value="IONOTROPIC RECEPTOR 20A-RELATED"/>
    <property type="match status" value="1"/>
</dbReference>
<dbReference type="EMBL" id="BMAV01017949">
    <property type="protein sequence ID" value="GFY70009.1"/>
    <property type="molecule type" value="Genomic_DNA"/>
</dbReference>
<keyword evidence="6" id="KW-0406">Ion transport</keyword>
<feature type="domain" description="Ionotropic glutamate receptor L-glutamate and glycine-binding" evidence="12">
    <location>
        <begin position="10"/>
        <end position="115"/>
    </location>
</feature>
<dbReference type="OrthoDB" id="6117597at2759"/>
<name>A0A8X7CF68_9ARAC</name>
<evidence type="ECO:0000256" key="9">
    <source>
        <dbReference type="ARBA" id="ARBA00023180"/>
    </source>
</evidence>
<accession>A0A8X7CF68</accession>
<evidence type="ECO:0000313" key="14">
    <source>
        <dbReference type="Proteomes" id="UP000886998"/>
    </source>
</evidence>
<evidence type="ECO:0000256" key="7">
    <source>
        <dbReference type="ARBA" id="ARBA00023136"/>
    </source>
</evidence>
<dbReference type="Pfam" id="PF10613">
    <property type="entry name" value="Lig_chan-Glu_bd"/>
    <property type="match status" value="1"/>
</dbReference>
<evidence type="ECO:0000313" key="13">
    <source>
        <dbReference type="EMBL" id="GFY70009.1"/>
    </source>
</evidence>
<sequence>MMGEEEINNLRIVYAELPPFVEILNASDVGNPGGIMAAMLKTIVKWMNLNATWIREPEDKYGTWENNTWTGMCGMLVREEVDVILNPLLPSAEYAEVAYYTNPVIYETFTFLSGKKKQDAGLFLYFSVLEPTVSANFIIHFNTVMLF</sequence>
<keyword evidence="5" id="KW-1133">Transmembrane helix</keyword>
<keyword evidence="3" id="KW-1003">Cell membrane</keyword>
<evidence type="ECO:0000256" key="3">
    <source>
        <dbReference type="ARBA" id="ARBA00022475"/>
    </source>
</evidence>
<dbReference type="SUPFAM" id="SSF53850">
    <property type="entry name" value="Periplasmic binding protein-like II"/>
    <property type="match status" value="1"/>
</dbReference>
<keyword evidence="2" id="KW-0813">Transport</keyword>
<reference evidence="13" key="1">
    <citation type="submission" date="2020-08" db="EMBL/GenBank/DDBJ databases">
        <title>Multicomponent nature underlies the extraordinary mechanical properties of spider dragline silk.</title>
        <authorList>
            <person name="Kono N."/>
            <person name="Nakamura H."/>
            <person name="Mori M."/>
            <person name="Yoshida Y."/>
            <person name="Ohtoshi R."/>
            <person name="Malay A.D."/>
            <person name="Moran D.A.P."/>
            <person name="Tomita M."/>
            <person name="Numata K."/>
            <person name="Arakawa K."/>
        </authorList>
    </citation>
    <scope>NUCLEOTIDE SEQUENCE</scope>
</reference>
<protein>
    <recommendedName>
        <fullName evidence="12">Ionotropic glutamate receptor L-glutamate and glycine-binding domain-containing protein</fullName>
    </recommendedName>
</protein>
<dbReference type="GO" id="GO:0005886">
    <property type="term" value="C:plasma membrane"/>
    <property type="evidence" value="ECO:0007669"/>
    <property type="project" value="UniProtKB-SubCell"/>
</dbReference>
<comment type="caution">
    <text evidence="13">The sequence shown here is derived from an EMBL/GenBank/DDBJ whole genome shotgun (WGS) entry which is preliminary data.</text>
</comment>
<comment type="subcellular location">
    <subcellularLocation>
        <location evidence="1">Cell membrane</location>
        <topology evidence="1">Multi-pass membrane protein</topology>
    </subcellularLocation>
</comment>
<dbReference type="InterPro" id="IPR019594">
    <property type="entry name" value="Glu/Gly-bd"/>
</dbReference>
<evidence type="ECO:0000256" key="10">
    <source>
        <dbReference type="ARBA" id="ARBA00023286"/>
    </source>
</evidence>